<sequence>MILPIIGYGDPVLRKVCEPIAPDYPNLKETIADMYETMYNAYGVGLAAPQVGLPIRLFVIDTKPFGEDEDLSNEEQTQLKGFRKTFINAKMIKEEGEEWGFNEGCLSIPEVREDVYRHEQITIEYDDEDFNRKIEVFDGLIARVIQHEYDHIEGILFTDKISSLKKQLIKKKLQNIMDGKARPDYRMKFVAPKKGR</sequence>
<comment type="catalytic activity">
    <reaction evidence="4">
        <text>N-terminal N-formyl-L-methionyl-[peptide] + H2O = N-terminal L-methionyl-[peptide] + formate</text>
        <dbReference type="Rhea" id="RHEA:24420"/>
        <dbReference type="Rhea" id="RHEA-COMP:10639"/>
        <dbReference type="Rhea" id="RHEA-COMP:10640"/>
        <dbReference type="ChEBI" id="CHEBI:15377"/>
        <dbReference type="ChEBI" id="CHEBI:15740"/>
        <dbReference type="ChEBI" id="CHEBI:49298"/>
        <dbReference type="ChEBI" id="CHEBI:64731"/>
        <dbReference type="EC" id="3.5.1.88"/>
    </reaction>
</comment>
<dbReference type="RefSeq" id="WP_211516799.1">
    <property type="nucleotide sequence ID" value="NZ_FMVF01000002.1"/>
</dbReference>
<proteinExistence type="inferred from homology"/>
<evidence type="ECO:0000313" key="5">
    <source>
        <dbReference type="EMBL" id="SCX82578.1"/>
    </source>
</evidence>
<keyword evidence="3 4" id="KW-0378">Hydrolase</keyword>
<dbReference type="SUPFAM" id="SSF56420">
    <property type="entry name" value="Peptide deformylase"/>
    <property type="match status" value="1"/>
</dbReference>
<dbReference type="NCBIfam" id="NF001159">
    <property type="entry name" value="PRK00150.1-3"/>
    <property type="match status" value="1"/>
</dbReference>
<dbReference type="PRINTS" id="PR01576">
    <property type="entry name" value="PDEFORMYLASE"/>
</dbReference>
<dbReference type="PANTHER" id="PTHR10458">
    <property type="entry name" value="PEPTIDE DEFORMYLASE"/>
    <property type="match status" value="1"/>
</dbReference>
<evidence type="ECO:0000256" key="2">
    <source>
        <dbReference type="ARBA" id="ARBA00022723"/>
    </source>
</evidence>
<feature type="binding site" evidence="4">
    <location>
        <position position="151"/>
    </location>
    <ligand>
        <name>Fe cation</name>
        <dbReference type="ChEBI" id="CHEBI:24875"/>
    </ligand>
</feature>
<dbReference type="STRING" id="490189.SAMN02927903_00186"/>
<keyword evidence="2 4" id="KW-0479">Metal-binding</keyword>
<name>A0A1G5AXF1_9FLAO</name>
<dbReference type="NCBIfam" id="TIGR00079">
    <property type="entry name" value="pept_deformyl"/>
    <property type="match status" value="1"/>
</dbReference>
<keyword evidence="6" id="KW-1185">Reference proteome</keyword>
<feature type="binding site" evidence="4">
    <location>
        <position position="147"/>
    </location>
    <ligand>
        <name>Fe cation</name>
        <dbReference type="ChEBI" id="CHEBI:24875"/>
    </ligand>
</feature>
<dbReference type="Pfam" id="PF01327">
    <property type="entry name" value="Pep_deformylase"/>
    <property type="match status" value="1"/>
</dbReference>
<dbReference type="Proteomes" id="UP000199354">
    <property type="component" value="Unassembled WGS sequence"/>
</dbReference>
<dbReference type="EMBL" id="FMVF01000002">
    <property type="protein sequence ID" value="SCX82578.1"/>
    <property type="molecule type" value="Genomic_DNA"/>
</dbReference>
<gene>
    <name evidence="4" type="primary">def</name>
    <name evidence="5" type="ORF">SAMN02927903_00186</name>
</gene>
<evidence type="ECO:0000256" key="4">
    <source>
        <dbReference type="HAMAP-Rule" id="MF_00163"/>
    </source>
</evidence>
<dbReference type="GO" id="GO:0046872">
    <property type="term" value="F:metal ion binding"/>
    <property type="evidence" value="ECO:0007669"/>
    <property type="project" value="UniProtKB-KW"/>
</dbReference>
<evidence type="ECO:0000256" key="1">
    <source>
        <dbReference type="ARBA" id="ARBA00010759"/>
    </source>
</evidence>
<dbReference type="GO" id="GO:0006412">
    <property type="term" value="P:translation"/>
    <property type="evidence" value="ECO:0007669"/>
    <property type="project" value="UniProtKB-UniRule"/>
</dbReference>
<evidence type="ECO:0000256" key="3">
    <source>
        <dbReference type="ARBA" id="ARBA00022801"/>
    </source>
</evidence>
<comment type="function">
    <text evidence="4">Removes the formyl group from the N-terminal Met of newly synthesized proteins. Requires at least a dipeptide for an efficient rate of reaction. N-terminal L-methionine is a prerequisite for activity but the enzyme has broad specificity at other positions.</text>
</comment>
<reference evidence="5 6" key="1">
    <citation type="submission" date="2016-10" db="EMBL/GenBank/DDBJ databases">
        <authorList>
            <person name="de Groot N.N."/>
        </authorList>
    </citation>
    <scope>NUCLEOTIDE SEQUENCE [LARGE SCALE GENOMIC DNA]</scope>
    <source>
        <strain evidence="5 6">CGMCC 1.7031</strain>
    </source>
</reference>
<comment type="cofactor">
    <cofactor evidence="4">
        <name>Fe(2+)</name>
        <dbReference type="ChEBI" id="CHEBI:29033"/>
    </cofactor>
    <text evidence="4">Binds 1 Fe(2+) ion.</text>
</comment>
<dbReference type="CDD" id="cd00487">
    <property type="entry name" value="Pep_deformylase"/>
    <property type="match status" value="1"/>
</dbReference>
<dbReference type="InterPro" id="IPR023635">
    <property type="entry name" value="Peptide_deformylase"/>
</dbReference>
<dbReference type="HAMAP" id="MF_00163">
    <property type="entry name" value="Pep_deformylase"/>
    <property type="match status" value="1"/>
</dbReference>
<evidence type="ECO:0000313" key="6">
    <source>
        <dbReference type="Proteomes" id="UP000199354"/>
    </source>
</evidence>
<accession>A0A1G5AXF1</accession>
<comment type="similarity">
    <text evidence="1 4">Belongs to the polypeptide deformylase family.</text>
</comment>
<feature type="binding site" evidence="4">
    <location>
        <position position="105"/>
    </location>
    <ligand>
        <name>Fe cation</name>
        <dbReference type="ChEBI" id="CHEBI:24875"/>
    </ligand>
</feature>
<dbReference type="Gene3D" id="3.90.45.10">
    <property type="entry name" value="Peptide deformylase"/>
    <property type="match status" value="1"/>
</dbReference>
<dbReference type="PIRSF" id="PIRSF004749">
    <property type="entry name" value="Pep_def"/>
    <property type="match status" value="1"/>
</dbReference>
<dbReference type="EC" id="3.5.1.88" evidence="4"/>
<keyword evidence="4" id="KW-0408">Iron</keyword>
<feature type="active site" evidence="4">
    <location>
        <position position="148"/>
    </location>
</feature>
<keyword evidence="4" id="KW-0648">Protein biosynthesis</keyword>
<dbReference type="AlphaFoldDB" id="A0A1G5AXF1"/>
<dbReference type="GO" id="GO:0042586">
    <property type="term" value="F:peptide deformylase activity"/>
    <property type="evidence" value="ECO:0007669"/>
    <property type="project" value="UniProtKB-UniRule"/>
</dbReference>
<protein>
    <recommendedName>
        <fullName evidence="4">Peptide deformylase</fullName>
        <shortName evidence="4">PDF</shortName>
        <ecNumber evidence="4">3.5.1.88</ecNumber>
    </recommendedName>
    <alternativeName>
        <fullName evidence="4">Polypeptide deformylase</fullName>
    </alternativeName>
</protein>
<organism evidence="5 6">
    <name type="scientific">Flavobacterium caeni</name>
    <dbReference type="NCBI Taxonomy" id="490189"/>
    <lineage>
        <taxon>Bacteria</taxon>
        <taxon>Pseudomonadati</taxon>
        <taxon>Bacteroidota</taxon>
        <taxon>Flavobacteriia</taxon>
        <taxon>Flavobacteriales</taxon>
        <taxon>Flavobacteriaceae</taxon>
        <taxon>Flavobacterium</taxon>
    </lineage>
</organism>
<dbReference type="InterPro" id="IPR036821">
    <property type="entry name" value="Peptide_deformylase_sf"/>
</dbReference>
<dbReference type="PANTHER" id="PTHR10458:SF22">
    <property type="entry name" value="PEPTIDE DEFORMYLASE"/>
    <property type="match status" value="1"/>
</dbReference>